<organism evidence="1">
    <name type="scientific">marine sediment metagenome</name>
    <dbReference type="NCBI Taxonomy" id="412755"/>
    <lineage>
        <taxon>unclassified sequences</taxon>
        <taxon>metagenomes</taxon>
        <taxon>ecological metagenomes</taxon>
    </lineage>
</organism>
<accession>X1QQM0</accession>
<gene>
    <name evidence="1" type="ORF">S06H3_45245</name>
</gene>
<proteinExistence type="predicted"/>
<evidence type="ECO:0000313" key="1">
    <source>
        <dbReference type="EMBL" id="GAI45559.1"/>
    </source>
</evidence>
<protein>
    <submittedName>
        <fullName evidence="1">Uncharacterized protein</fullName>
    </submittedName>
</protein>
<dbReference type="AlphaFoldDB" id="X1QQM0"/>
<feature type="non-terminal residue" evidence="1">
    <location>
        <position position="1"/>
    </location>
</feature>
<name>X1QQM0_9ZZZZ</name>
<comment type="caution">
    <text evidence="1">The sequence shown here is derived from an EMBL/GenBank/DDBJ whole genome shotgun (WGS) entry which is preliminary data.</text>
</comment>
<dbReference type="EMBL" id="BARV01028229">
    <property type="protein sequence ID" value="GAI45559.1"/>
    <property type="molecule type" value="Genomic_DNA"/>
</dbReference>
<sequence length="37" mass="4322">VEIMNERLEYTALFIHGEFTNAPNRSDSKRMFQTFGA</sequence>
<reference evidence="1" key="1">
    <citation type="journal article" date="2014" name="Front. Microbiol.">
        <title>High frequency of phylogenetically diverse reductive dehalogenase-homologous genes in deep subseafloor sedimentary metagenomes.</title>
        <authorList>
            <person name="Kawai M."/>
            <person name="Futagami T."/>
            <person name="Toyoda A."/>
            <person name="Takaki Y."/>
            <person name="Nishi S."/>
            <person name="Hori S."/>
            <person name="Arai W."/>
            <person name="Tsubouchi T."/>
            <person name="Morono Y."/>
            <person name="Uchiyama I."/>
            <person name="Ito T."/>
            <person name="Fujiyama A."/>
            <person name="Inagaki F."/>
            <person name="Takami H."/>
        </authorList>
    </citation>
    <scope>NUCLEOTIDE SEQUENCE</scope>
    <source>
        <strain evidence="1">Expedition CK06-06</strain>
    </source>
</reference>